<evidence type="ECO:0000259" key="17">
    <source>
        <dbReference type="PROSITE" id="PS50102"/>
    </source>
</evidence>
<keyword evidence="9 13" id="KW-0862">Zinc</keyword>
<feature type="region of interest" description="Disordered" evidence="15">
    <location>
        <begin position="398"/>
        <end position="643"/>
    </location>
</feature>
<feature type="compositionally biased region" description="Polar residues" evidence="15">
    <location>
        <begin position="199"/>
        <end position="210"/>
    </location>
</feature>
<dbReference type="InterPro" id="IPR000504">
    <property type="entry name" value="RRM_dom"/>
</dbReference>
<dbReference type="GO" id="GO:0031124">
    <property type="term" value="P:mRNA 3'-end processing"/>
    <property type="evidence" value="ECO:0007669"/>
    <property type="project" value="UniProtKB-UniRule"/>
</dbReference>
<gene>
    <name evidence="20" type="ORF">F5878DRAFT_241246</name>
</gene>
<dbReference type="Gene3D" id="4.10.1000.10">
    <property type="entry name" value="Zinc finger, CCCH-type"/>
    <property type="match status" value="1"/>
</dbReference>
<sequence>MTFEKAPCLFFAKNACNKGDRCPFSHDAPLARASNSNLICPYYLKGDCRYGNQCINKHSKIGQVMQPLVCKYFLKGECKNDGPSSSSPPREGSDHQVTRTAPEDSSTVSPVTKSNASPVWLNSSETEAVPILDDMHSSAEPRAMPDAKISGGDHGSGDIEENESGADNLNVSSTVEQWETRSANPTHSTDISENEDVSGQDSSQTKSPSGLSEHRDTPHPPVTKPASLIYAAPYYDPNVYGRSVPMVQAGHALTTSKLSSNSANTSSSYAASNQYNPPVNMGWCQKHFVDGYCPAGTSCIFRHTLDREELQKLVQIQTIRDTGNIVSEQVREEPRVVLPSPGNDRSGKDFNKVCRYWQTNSCKRGNKCLYLHIDPNGSSLSHSVAADANAHGWGDEQGTVYHASSSPEKTETNDFGWGSSDDAVTIYQNDTAEPSEWDQPKAPSAASWGDASIYGSWGDPEPATSSSTPKYSGSRNGHLDYPGSKGPFGNVRGYSSTSTSRSRGRPKYPRTSFKNHPPSLRAEDQGNRWDSWGTDGVSTSANDSTSTEPSKEEKQSSTTWDSETASAVGDKISVSNDPQESPSNSGSWENPSTELETPTESETPSVVSEDPEDGNERGEWGSVEGSWNASTWESTGRESSTHTKTQNCLAFGQGYCPFGDNCRFRHVPQDEDEDEDDEHLDGYTLTNDSVETFDREETQLGEEVMSLATTITRQTFNCTVTYGQNASPQLIRTAFQSEAMYLYDIPLSFNEDELASLLSKFGSVLEMQVEFPDKSTSVAVYHAKVTFSCQDEAEEAVKHLHGSSSYVPNAASLRAYLDSKESVMYNWHPVESSPSVKISYPTPSRTAWVSFESMDYFKKGQALNGEILGGRKIRISGGPQRAKKQTHFHLRVEGLPVTIQSLEVQAFFKNSVAVQLTSPTYTDNPGTRLEDLLKTFGELEDLVLSPSLPNEKTRAIAFCRFTDVNAAARAIATLNNTEQAFLGNERLSVQATFYSQHCLPPAKFSILRADIDSLKETHALGVKFQCFINTEVDGAELQVHGAESIPFMKARRDIDLLLKGETVLNEEALPLWDDYFDLPSCSRQLEQLNSQNAQSFVIERDFRNRHILVFGSKESRAKAKSLLTKLLAKVQNCVLTTSVSDACMGHMIRAHYADNSTSSDKLQFDFASRSITIRGSVDERDKEFATITRYTEENDEATSTTLDEHFCRLCLAKPSNPISLGCNHTYCRSCLYIWFKSQINPNFSALACIAAEDNLPDAAAGGDEGVVPRCSAPIPFGLVGEILSEEEVEDLLEHSFLSYIWARPEEYHLCPTNDCAMVYQSGSNGTSIRCPSCKKWICSSCDVELHEGLTCSQFTDLTRNLALET</sequence>
<feature type="compositionally biased region" description="Polar residues" evidence="15">
    <location>
        <begin position="165"/>
        <end position="191"/>
    </location>
</feature>
<feature type="domain" description="C3H1-type" evidence="18">
    <location>
        <begin position="348"/>
        <end position="375"/>
    </location>
</feature>
<evidence type="ECO:0000259" key="18">
    <source>
        <dbReference type="PROSITE" id="PS50103"/>
    </source>
</evidence>
<evidence type="ECO:0000256" key="3">
    <source>
        <dbReference type="ARBA" id="ARBA00022664"/>
    </source>
</evidence>
<evidence type="ECO:0000256" key="12">
    <source>
        <dbReference type="PROSITE-ProRule" id="PRU00176"/>
    </source>
</evidence>
<keyword evidence="6 14" id="KW-0677">Repeat</keyword>
<feature type="compositionally biased region" description="Polar residues" evidence="15">
    <location>
        <begin position="573"/>
        <end position="588"/>
    </location>
</feature>
<feature type="compositionally biased region" description="Low complexity" evidence="15">
    <location>
        <begin position="589"/>
        <end position="608"/>
    </location>
</feature>
<evidence type="ECO:0000256" key="7">
    <source>
        <dbReference type="ARBA" id="ARBA00022771"/>
    </source>
</evidence>
<dbReference type="Gene3D" id="3.30.70.330">
    <property type="match status" value="3"/>
</dbReference>
<dbReference type="InterPro" id="IPR000571">
    <property type="entry name" value="Znf_CCCH"/>
</dbReference>
<dbReference type="CDD" id="cd00590">
    <property type="entry name" value="RRM_SF"/>
    <property type="match status" value="2"/>
</dbReference>
<feature type="zinc finger region" description="C3H1-type" evidence="13">
    <location>
        <begin position="34"/>
        <end position="61"/>
    </location>
</feature>
<dbReference type="PROSITE" id="PS50089">
    <property type="entry name" value="ZF_RING_2"/>
    <property type="match status" value="1"/>
</dbReference>
<feature type="zinc finger region" description="C3H1-type" evidence="13">
    <location>
        <begin position="278"/>
        <end position="306"/>
    </location>
</feature>
<comment type="similarity">
    <text evidence="2 14">Belongs to the CPSF4/YTH1 family.</text>
</comment>
<feature type="region of interest" description="Disordered" evidence="15">
    <location>
        <begin position="137"/>
        <end position="225"/>
    </location>
</feature>
<feature type="zinc finger region" description="C3H1-type" evidence="13">
    <location>
        <begin position="643"/>
        <end position="669"/>
    </location>
</feature>
<evidence type="ECO:0000313" key="21">
    <source>
        <dbReference type="Proteomes" id="UP001163846"/>
    </source>
</evidence>
<dbReference type="GO" id="GO:0016740">
    <property type="term" value="F:transferase activity"/>
    <property type="evidence" value="ECO:0007669"/>
    <property type="project" value="UniProtKB-KW"/>
</dbReference>
<feature type="compositionally biased region" description="Polar residues" evidence="15">
    <location>
        <begin position="625"/>
        <end position="634"/>
    </location>
</feature>
<evidence type="ECO:0000256" key="14">
    <source>
        <dbReference type="RuleBase" id="RU369008"/>
    </source>
</evidence>
<feature type="domain" description="C3H1-type" evidence="18">
    <location>
        <begin position="2"/>
        <end position="29"/>
    </location>
</feature>
<dbReference type="InterPro" id="IPR035979">
    <property type="entry name" value="RBD_domain_sf"/>
</dbReference>
<dbReference type="SMART" id="SM00360">
    <property type="entry name" value="RRM"/>
    <property type="match status" value="2"/>
</dbReference>
<evidence type="ECO:0000256" key="15">
    <source>
        <dbReference type="SAM" id="MobiDB-lite"/>
    </source>
</evidence>
<dbReference type="InterPro" id="IPR044066">
    <property type="entry name" value="TRIAD_supradom"/>
</dbReference>
<comment type="subcellular location">
    <subcellularLocation>
        <location evidence="1 14">Nucleus</location>
    </subcellularLocation>
</comment>
<dbReference type="InterPro" id="IPR001841">
    <property type="entry name" value="Znf_RING"/>
</dbReference>
<evidence type="ECO:0000313" key="20">
    <source>
        <dbReference type="EMBL" id="KAJ3836912.1"/>
    </source>
</evidence>
<feature type="zinc finger region" description="C3H1-type" evidence="13">
    <location>
        <begin position="2"/>
        <end position="29"/>
    </location>
</feature>
<keyword evidence="4" id="KW-0808">Transferase</keyword>
<evidence type="ECO:0000256" key="1">
    <source>
        <dbReference type="ARBA" id="ARBA00004123"/>
    </source>
</evidence>
<dbReference type="SUPFAM" id="SSF90229">
    <property type="entry name" value="CCCH zinc finger"/>
    <property type="match status" value="1"/>
</dbReference>
<keyword evidence="21" id="KW-1185">Reference proteome</keyword>
<dbReference type="GO" id="GO:0003723">
    <property type="term" value="F:RNA binding"/>
    <property type="evidence" value="ECO:0007669"/>
    <property type="project" value="UniProtKB-UniRule"/>
</dbReference>
<keyword evidence="5 13" id="KW-0479">Metal-binding</keyword>
<name>A0AA38UG47_9AGAR</name>
<feature type="domain" description="C3H1-type" evidence="18">
    <location>
        <begin position="278"/>
        <end position="306"/>
    </location>
</feature>
<dbReference type="PANTHER" id="PTHR23102">
    <property type="entry name" value="CLEAVAGE AND POLYADENYLATION SPECIFICITY FACTOR SUBUNIT 4-RELATED"/>
    <property type="match status" value="1"/>
</dbReference>
<comment type="caution">
    <text evidence="20">The sequence shown here is derived from an EMBL/GenBank/DDBJ whole genome shotgun (WGS) entry which is preliminary data.</text>
</comment>
<comment type="function">
    <text evidence="14">Component of the cleavage factor I (CF I) involved in pre-mRNA 3'-end processing.</text>
</comment>
<keyword evidence="3 14" id="KW-0507">mRNA processing</keyword>
<dbReference type="Pfam" id="PF00097">
    <property type="entry name" value="zf-C3HC4"/>
    <property type="match status" value="1"/>
</dbReference>
<feature type="compositionally biased region" description="Low complexity" evidence="15">
    <location>
        <begin position="492"/>
        <end position="501"/>
    </location>
</feature>
<feature type="domain" description="RING-type" evidence="19">
    <location>
        <begin position="1203"/>
        <end position="1365"/>
    </location>
</feature>
<dbReference type="PROSITE" id="PS00518">
    <property type="entry name" value="ZF_RING_1"/>
    <property type="match status" value="1"/>
</dbReference>
<dbReference type="GO" id="GO:0005634">
    <property type="term" value="C:nucleus"/>
    <property type="evidence" value="ECO:0007669"/>
    <property type="project" value="UniProtKB-SubCell"/>
</dbReference>
<feature type="compositionally biased region" description="Polar residues" evidence="15">
    <location>
        <begin position="556"/>
        <end position="565"/>
    </location>
</feature>
<feature type="domain" description="RRM" evidence="17">
    <location>
        <begin position="888"/>
        <end position="994"/>
    </location>
</feature>
<protein>
    <recommendedName>
        <fullName evidence="14">mRNA 3'-end-processing protein</fullName>
    </recommendedName>
</protein>
<evidence type="ECO:0000256" key="6">
    <source>
        <dbReference type="ARBA" id="ARBA00022737"/>
    </source>
</evidence>
<evidence type="ECO:0000256" key="10">
    <source>
        <dbReference type="ARBA" id="ARBA00022884"/>
    </source>
</evidence>
<dbReference type="InterPro" id="IPR002867">
    <property type="entry name" value="IBR_dom"/>
</dbReference>
<dbReference type="CDD" id="cd20335">
    <property type="entry name" value="BRcat_RBR"/>
    <property type="match status" value="1"/>
</dbReference>
<feature type="compositionally biased region" description="Polar residues" evidence="15">
    <location>
        <begin position="536"/>
        <end position="548"/>
    </location>
</feature>
<dbReference type="EMBL" id="MU806285">
    <property type="protein sequence ID" value="KAJ3836912.1"/>
    <property type="molecule type" value="Genomic_DNA"/>
</dbReference>
<reference evidence="20" key="1">
    <citation type="submission" date="2022-08" db="EMBL/GenBank/DDBJ databases">
        <authorList>
            <consortium name="DOE Joint Genome Institute"/>
            <person name="Min B."/>
            <person name="Riley R."/>
            <person name="Sierra-Patev S."/>
            <person name="Naranjo-Ortiz M."/>
            <person name="Looney B."/>
            <person name="Konkel Z."/>
            <person name="Slot J.C."/>
            <person name="Sakamoto Y."/>
            <person name="Steenwyk J.L."/>
            <person name="Rokas A."/>
            <person name="Carro J."/>
            <person name="Camarero S."/>
            <person name="Ferreira P."/>
            <person name="Molpeceres G."/>
            <person name="Ruiz-Duenas F.J."/>
            <person name="Serrano A."/>
            <person name="Henrissat B."/>
            <person name="Drula E."/>
            <person name="Hughes K.W."/>
            <person name="Mata J.L."/>
            <person name="Ishikawa N.K."/>
            <person name="Vargas-Isla R."/>
            <person name="Ushijima S."/>
            <person name="Smith C.A."/>
            <person name="Ahrendt S."/>
            <person name="Andreopoulos W."/>
            <person name="He G."/>
            <person name="Labutti K."/>
            <person name="Lipzen A."/>
            <person name="Ng V."/>
            <person name="Sandor L."/>
            <person name="Barry K."/>
            <person name="Martinez A.T."/>
            <person name="Xiao Y."/>
            <person name="Gibbons J.G."/>
            <person name="Terashima K."/>
            <person name="Hibbett D.S."/>
            <person name="Grigoriev I.V."/>
        </authorList>
    </citation>
    <scope>NUCLEOTIDE SEQUENCE</scope>
    <source>
        <strain evidence="20">TFB9207</strain>
    </source>
</reference>
<dbReference type="Pfam" id="PF00642">
    <property type="entry name" value="zf-CCCH"/>
    <property type="match status" value="1"/>
</dbReference>
<evidence type="ECO:0000256" key="4">
    <source>
        <dbReference type="ARBA" id="ARBA00022679"/>
    </source>
</evidence>
<dbReference type="Pfam" id="PF01485">
    <property type="entry name" value="IBR"/>
    <property type="match status" value="1"/>
</dbReference>
<dbReference type="InterPro" id="IPR017907">
    <property type="entry name" value="Znf_RING_CS"/>
</dbReference>
<feature type="compositionally biased region" description="Polar residues" evidence="15">
    <location>
        <begin position="103"/>
        <end position="122"/>
    </location>
</feature>
<accession>A0AA38UG47</accession>
<dbReference type="PROSITE" id="PS50103">
    <property type="entry name" value="ZF_C3H1"/>
    <property type="match status" value="5"/>
</dbReference>
<dbReference type="PANTHER" id="PTHR23102:SF24">
    <property type="entry name" value="CLEAVAGE AND POLYADENYLATION SPECIFICITY FACTOR SUBUNIT 4"/>
    <property type="match status" value="1"/>
</dbReference>
<dbReference type="Proteomes" id="UP001163846">
    <property type="component" value="Unassembled WGS sequence"/>
</dbReference>
<feature type="zinc finger region" description="C3H1-type" evidence="13">
    <location>
        <begin position="348"/>
        <end position="375"/>
    </location>
</feature>
<feature type="domain" description="C3H1-type" evidence="18">
    <location>
        <begin position="34"/>
        <end position="61"/>
    </location>
</feature>
<keyword evidence="7 13" id="KW-0863">Zinc-finger</keyword>
<evidence type="ECO:0000256" key="13">
    <source>
        <dbReference type="PROSITE-ProRule" id="PRU00723"/>
    </source>
</evidence>
<dbReference type="PROSITE" id="PS50102">
    <property type="entry name" value="RRM"/>
    <property type="match status" value="2"/>
</dbReference>
<feature type="domain" description="C3H1-type" evidence="18">
    <location>
        <begin position="643"/>
        <end position="669"/>
    </location>
</feature>
<feature type="compositionally biased region" description="Polar residues" evidence="15">
    <location>
        <begin position="463"/>
        <end position="475"/>
    </location>
</feature>
<feature type="region of interest" description="Disordered" evidence="15">
    <location>
        <begin position="81"/>
        <end position="122"/>
    </location>
</feature>
<evidence type="ECO:0000259" key="16">
    <source>
        <dbReference type="PROSITE" id="PS50089"/>
    </source>
</evidence>
<keyword evidence="8" id="KW-0833">Ubl conjugation pathway</keyword>
<keyword evidence="11 14" id="KW-0539">Nucleus</keyword>
<dbReference type="SUPFAM" id="SSF57850">
    <property type="entry name" value="RING/U-box"/>
    <property type="match status" value="2"/>
</dbReference>
<dbReference type="Pfam" id="PF00076">
    <property type="entry name" value="RRM_1"/>
    <property type="match status" value="2"/>
</dbReference>
<dbReference type="InterPro" id="IPR036855">
    <property type="entry name" value="Znf_CCCH_sf"/>
</dbReference>
<dbReference type="InterPro" id="IPR013083">
    <property type="entry name" value="Znf_RING/FYVE/PHD"/>
</dbReference>
<dbReference type="Gene3D" id="3.30.40.10">
    <property type="entry name" value="Zinc/RING finger domain, C3HC4 (zinc finger)"/>
    <property type="match status" value="1"/>
</dbReference>
<organism evidence="20 21">
    <name type="scientific">Lentinula raphanica</name>
    <dbReference type="NCBI Taxonomy" id="153919"/>
    <lineage>
        <taxon>Eukaryota</taxon>
        <taxon>Fungi</taxon>
        <taxon>Dikarya</taxon>
        <taxon>Basidiomycota</taxon>
        <taxon>Agaricomycotina</taxon>
        <taxon>Agaricomycetes</taxon>
        <taxon>Agaricomycetidae</taxon>
        <taxon>Agaricales</taxon>
        <taxon>Marasmiineae</taxon>
        <taxon>Omphalotaceae</taxon>
        <taxon>Lentinula</taxon>
    </lineage>
</organism>
<evidence type="ECO:0000259" key="19">
    <source>
        <dbReference type="PROSITE" id="PS51873"/>
    </source>
</evidence>
<proteinExistence type="inferred from homology"/>
<evidence type="ECO:0000256" key="11">
    <source>
        <dbReference type="ARBA" id="ARBA00023242"/>
    </source>
</evidence>
<keyword evidence="10 12" id="KW-0694">RNA-binding</keyword>
<feature type="domain" description="RING-type" evidence="16">
    <location>
        <begin position="1207"/>
        <end position="1248"/>
    </location>
</feature>
<dbReference type="GO" id="GO:0008270">
    <property type="term" value="F:zinc ion binding"/>
    <property type="evidence" value="ECO:0007669"/>
    <property type="project" value="UniProtKB-KW"/>
</dbReference>
<evidence type="ECO:0000256" key="5">
    <source>
        <dbReference type="ARBA" id="ARBA00022723"/>
    </source>
</evidence>
<dbReference type="InterPro" id="IPR018957">
    <property type="entry name" value="Znf_C3HC4_RING-type"/>
</dbReference>
<dbReference type="SUPFAM" id="SSF54928">
    <property type="entry name" value="RNA-binding domain, RBD"/>
    <property type="match status" value="2"/>
</dbReference>
<dbReference type="PROSITE" id="PS51873">
    <property type="entry name" value="TRIAD"/>
    <property type="match status" value="1"/>
</dbReference>
<dbReference type="Gene3D" id="3.30.1370.210">
    <property type="match status" value="2"/>
</dbReference>
<evidence type="ECO:0000256" key="9">
    <source>
        <dbReference type="ARBA" id="ARBA00022833"/>
    </source>
</evidence>
<feature type="domain" description="RRM" evidence="17">
    <location>
        <begin position="738"/>
        <end position="820"/>
    </location>
</feature>
<evidence type="ECO:0000256" key="2">
    <source>
        <dbReference type="ARBA" id="ARBA00008907"/>
    </source>
</evidence>
<dbReference type="Pfam" id="PF14608">
    <property type="entry name" value="zf-CCCH_2"/>
    <property type="match status" value="4"/>
</dbReference>
<dbReference type="InterPro" id="IPR045348">
    <property type="entry name" value="CPSF4/Yth1"/>
</dbReference>
<evidence type="ECO:0000256" key="8">
    <source>
        <dbReference type="ARBA" id="ARBA00022786"/>
    </source>
</evidence>
<dbReference type="SMART" id="SM00356">
    <property type="entry name" value="ZnF_C3H1"/>
    <property type="match status" value="5"/>
</dbReference>
<dbReference type="InterPro" id="IPR012677">
    <property type="entry name" value="Nucleotide-bd_a/b_plait_sf"/>
</dbReference>